<dbReference type="PANTHER" id="PTHR14226">
    <property type="entry name" value="NEUROPATHY TARGET ESTERASE/SWISS CHEESE D.MELANOGASTER"/>
    <property type="match status" value="1"/>
</dbReference>
<dbReference type="GO" id="GO:0016042">
    <property type="term" value="P:lipid catabolic process"/>
    <property type="evidence" value="ECO:0007669"/>
    <property type="project" value="UniProtKB-UniRule"/>
</dbReference>
<keyword evidence="7 9" id="KW-0443">Lipid metabolism</keyword>
<keyword evidence="8" id="KW-0472">Membrane</keyword>
<dbReference type="OrthoDB" id="5290098at2"/>
<dbReference type="Proteomes" id="UP000297475">
    <property type="component" value="Unassembled WGS sequence"/>
</dbReference>
<feature type="short sequence motif" description="GXGXXG" evidence="9">
    <location>
        <begin position="342"/>
        <end position="347"/>
    </location>
</feature>
<feature type="active site" description="Proton acceptor" evidence="9">
    <location>
        <position position="490"/>
    </location>
</feature>
<evidence type="ECO:0000256" key="10">
    <source>
        <dbReference type="SAM" id="MobiDB-lite"/>
    </source>
</evidence>
<dbReference type="PROSITE" id="PS50042">
    <property type="entry name" value="CNMP_BINDING_3"/>
    <property type="match status" value="1"/>
</dbReference>
<dbReference type="InterPro" id="IPR018490">
    <property type="entry name" value="cNMP-bd_dom_sf"/>
</dbReference>
<keyword evidence="6" id="KW-1133">Transmembrane helix</keyword>
<feature type="domain" description="Cyclic nucleotide-binding" evidence="11">
    <location>
        <begin position="23"/>
        <end position="143"/>
    </location>
</feature>
<dbReference type="InterPro" id="IPR000595">
    <property type="entry name" value="cNMP-bd_dom"/>
</dbReference>
<dbReference type="PROSITE" id="PS00889">
    <property type="entry name" value="CNMP_BINDING_2"/>
    <property type="match status" value="1"/>
</dbReference>
<feature type="active site" description="Nucleophile" evidence="9">
    <location>
        <position position="371"/>
    </location>
</feature>
<dbReference type="InterPro" id="IPR001423">
    <property type="entry name" value="LysoPLipase_patatin_CS"/>
</dbReference>
<reference evidence="13 14" key="1">
    <citation type="submission" date="2019-04" db="EMBL/GenBank/DDBJ databases">
        <title>Natronospirillum operosus gen. nov., sp. nov., a haloalkaliphilic satellite isolated from decaying biomass of laboratory culture of cyanobacterium Geitlerinema sp. and proposal of Natronospirillaceae fam. nov. and Saccharospirillaceae fam. nov.</title>
        <authorList>
            <person name="Kevbrin V."/>
            <person name="Boltyanskaya Y."/>
            <person name="Koziaeva V."/>
            <person name="Grouzdev D.S."/>
            <person name="Park M."/>
            <person name="Cho J."/>
        </authorList>
    </citation>
    <scope>NUCLEOTIDE SEQUENCE [LARGE SCALE GENOMIC DNA]</scope>
    <source>
        <strain evidence="13 14">G-116</strain>
    </source>
</reference>
<evidence type="ECO:0000256" key="3">
    <source>
        <dbReference type="ARBA" id="ARBA00022692"/>
    </source>
</evidence>
<evidence type="ECO:0000259" key="11">
    <source>
        <dbReference type="PROSITE" id="PS50042"/>
    </source>
</evidence>
<keyword evidence="3" id="KW-0812">Transmembrane</keyword>
<dbReference type="Pfam" id="PF01734">
    <property type="entry name" value="Patatin"/>
    <property type="match status" value="1"/>
</dbReference>
<accession>A0A4Z0WIH9</accession>
<sequence length="642" mass="71019">MLESSGGSHTQHDTHLIKHLRTFLGDLEPAAIELLVAKLTWVEVAAGETLMVQGDPGDAMYMAVSGRLRVYVAGENGKLMAVQELGRGQVIGEMSLFTGEPRSATVVAIRDSVLVRLDKEHFEELLSSSNQVSLALTRQIIQRLRAQNQTNPMPTPVTIAVLPVTPDVVPRRFADDLARHLGAKGSVAVVDADVLDMALGAPGSANGDNSNTDLNHRISMYLDLLEAEHDFVLLVGDATPSEWTHRCARHSDEMLLLADTRHPPVLHPIETDCLDQLPEHLEAAEILVLVHPEGTHSPRGTQEWLARRPVTDHVHVRSGLDRDMARLARIESRTAVGLVLAGGGARGFSHLGVFRALQERGIEVDFVGGTSIGAIMASLLAPDQPLERVMDIGRRAFHQNPTGDYNWLPMMSLISGRRLKRIIEQALHELHGFAPNIEDNWKNYYCVTTNYSRAREQVLRHGSMAKALLATTAIPGALPPMVMGGDLVCDGGTFNNFPVDVMRQQRGVGRVIGVDLNSRKSHLLEFEEVPPTATLLRDRFRARTKRHYRLPSMVSYLMNVTILYSSSRQRHAQEQTDLYFNPPLNRVGLLQWRRFDEIVQLGYEHAVAVLDGAETNEEEQPGGQKATPAQPEFTKNAWQSAT</sequence>
<proteinExistence type="inferred from homology"/>
<dbReference type="InterPro" id="IPR018488">
    <property type="entry name" value="cNMP-bd_CS"/>
</dbReference>
<evidence type="ECO:0000256" key="5">
    <source>
        <dbReference type="ARBA" id="ARBA00022963"/>
    </source>
</evidence>
<feature type="region of interest" description="Disordered" evidence="10">
    <location>
        <begin position="614"/>
        <end position="642"/>
    </location>
</feature>
<feature type="short sequence motif" description="DGA/G" evidence="9">
    <location>
        <begin position="490"/>
        <end position="492"/>
    </location>
</feature>
<evidence type="ECO:0000256" key="8">
    <source>
        <dbReference type="ARBA" id="ARBA00023136"/>
    </source>
</evidence>
<dbReference type="InterPro" id="IPR016035">
    <property type="entry name" value="Acyl_Trfase/lysoPLipase"/>
</dbReference>
<dbReference type="CDD" id="cd07205">
    <property type="entry name" value="Pat_PNPLA6_PNPLA7_NTE1_like"/>
    <property type="match status" value="1"/>
</dbReference>
<comment type="subcellular location">
    <subcellularLocation>
        <location evidence="1">Membrane</location>
    </subcellularLocation>
</comment>
<evidence type="ECO:0000259" key="12">
    <source>
        <dbReference type="PROSITE" id="PS51635"/>
    </source>
</evidence>
<evidence type="ECO:0000256" key="6">
    <source>
        <dbReference type="ARBA" id="ARBA00022989"/>
    </source>
</evidence>
<dbReference type="InterPro" id="IPR002641">
    <property type="entry name" value="PNPLA_dom"/>
</dbReference>
<dbReference type="PRINTS" id="PR00103">
    <property type="entry name" value="CAMPKINASE"/>
</dbReference>
<dbReference type="CDD" id="cd00038">
    <property type="entry name" value="CAP_ED"/>
    <property type="match status" value="1"/>
</dbReference>
<dbReference type="InterPro" id="IPR050301">
    <property type="entry name" value="NTE"/>
</dbReference>
<dbReference type="PROSITE" id="PS01237">
    <property type="entry name" value="UPF0028"/>
    <property type="match status" value="1"/>
</dbReference>
<gene>
    <name evidence="13" type="ORF">E4656_03180</name>
</gene>
<evidence type="ECO:0000313" key="14">
    <source>
        <dbReference type="Proteomes" id="UP000297475"/>
    </source>
</evidence>
<dbReference type="Gene3D" id="3.40.1090.10">
    <property type="entry name" value="Cytosolic phospholipase A2 catalytic domain"/>
    <property type="match status" value="2"/>
</dbReference>
<dbReference type="Pfam" id="PF24179">
    <property type="entry name" value="NTE_Ploop"/>
    <property type="match status" value="1"/>
</dbReference>
<comment type="similarity">
    <text evidence="2">Belongs to the NTE family.</text>
</comment>
<keyword evidence="14" id="KW-1185">Reference proteome</keyword>
<feature type="short sequence motif" description="GXSXG" evidence="9">
    <location>
        <begin position="369"/>
        <end position="373"/>
    </location>
</feature>
<evidence type="ECO:0000256" key="2">
    <source>
        <dbReference type="ARBA" id="ARBA00006636"/>
    </source>
</evidence>
<evidence type="ECO:0000256" key="4">
    <source>
        <dbReference type="ARBA" id="ARBA00022801"/>
    </source>
</evidence>
<organism evidence="13 14">
    <name type="scientific">Natronospirillum operosum</name>
    <dbReference type="NCBI Taxonomy" id="2759953"/>
    <lineage>
        <taxon>Bacteria</taxon>
        <taxon>Pseudomonadati</taxon>
        <taxon>Pseudomonadota</taxon>
        <taxon>Gammaproteobacteria</taxon>
        <taxon>Oceanospirillales</taxon>
        <taxon>Natronospirillaceae</taxon>
        <taxon>Natronospirillum</taxon>
    </lineage>
</organism>
<dbReference type="InterPro" id="IPR056556">
    <property type="entry name" value="NTE1_P-loop_dom"/>
</dbReference>
<keyword evidence="4 9" id="KW-0378">Hydrolase</keyword>
<dbReference type="GO" id="GO:0004622">
    <property type="term" value="F:phosphatidylcholine lysophospholipase activity"/>
    <property type="evidence" value="ECO:0007669"/>
    <property type="project" value="InterPro"/>
</dbReference>
<dbReference type="Gene3D" id="2.60.120.10">
    <property type="entry name" value="Jelly Rolls"/>
    <property type="match status" value="1"/>
</dbReference>
<dbReference type="GO" id="GO:0016020">
    <property type="term" value="C:membrane"/>
    <property type="evidence" value="ECO:0007669"/>
    <property type="project" value="UniProtKB-SubCell"/>
</dbReference>
<dbReference type="SUPFAM" id="SSF51206">
    <property type="entry name" value="cAMP-binding domain-like"/>
    <property type="match status" value="1"/>
</dbReference>
<dbReference type="InterPro" id="IPR014710">
    <property type="entry name" value="RmlC-like_jellyroll"/>
</dbReference>
<evidence type="ECO:0000313" key="13">
    <source>
        <dbReference type="EMBL" id="TGG95441.1"/>
    </source>
</evidence>
<comment type="caution">
    <text evidence="13">The sequence shown here is derived from an EMBL/GenBank/DDBJ whole genome shotgun (WGS) entry which is preliminary data.</text>
</comment>
<dbReference type="GO" id="GO:0046470">
    <property type="term" value="P:phosphatidylcholine metabolic process"/>
    <property type="evidence" value="ECO:0007669"/>
    <property type="project" value="InterPro"/>
</dbReference>
<evidence type="ECO:0000256" key="7">
    <source>
        <dbReference type="ARBA" id="ARBA00023098"/>
    </source>
</evidence>
<evidence type="ECO:0000256" key="1">
    <source>
        <dbReference type="ARBA" id="ARBA00004370"/>
    </source>
</evidence>
<feature type="domain" description="PNPLA" evidence="12">
    <location>
        <begin position="338"/>
        <end position="503"/>
    </location>
</feature>
<dbReference type="PANTHER" id="PTHR14226:SF29">
    <property type="entry name" value="NEUROPATHY TARGET ESTERASE SWS"/>
    <property type="match status" value="1"/>
</dbReference>
<dbReference type="EMBL" id="SRMF01000001">
    <property type="protein sequence ID" value="TGG95441.1"/>
    <property type="molecule type" value="Genomic_DNA"/>
</dbReference>
<name>A0A4Z0WIH9_9GAMM</name>
<keyword evidence="5 9" id="KW-0442">Lipid degradation</keyword>
<dbReference type="SMART" id="SM00100">
    <property type="entry name" value="cNMP"/>
    <property type="match status" value="1"/>
</dbReference>
<dbReference type="PROSITE" id="PS51635">
    <property type="entry name" value="PNPLA"/>
    <property type="match status" value="1"/>
</dbReference>
<protein>
    <submittedName>
        <fullName evidence="13">Cyclic nucleotide-binding domain-containing protein</fullName>
    </submittedName>
</protein>
<dbReference type="SUPFAM" id="SSF52151">
    <property type="entry name" value="FabD/lysophospholipase-like"/>
    <property type="match status" value="1"/>
</dbReference>
<evidence type="ECO:0000256" key="9">
    <source>
        <dbReference type="PROSITE-ProRule" id="PRU01161"/>
    </source>
</evidence>
<dbReference type="AlphaFoldDB" id="A0A4Z0WIH9"/>
<dbReference type="Pfam" id="PF00027">
    <property type="entry name" value="cNMP_binding"/>
    <property type="match status" value="1"/>
</dbReference>